<dbReference type="InterPro" id="IPR010352">
    <property type="entry name" value="DUF945"/>
</dbReference>
<organism evidence="1 2">
    <name type="scientific">Candidatus Sedimenticola endophacoides</name>
    <dbReference type="NCBI Taxonomy" id="2548426"/>
    <lineage>
        <taxon>Bacteria</taxon>
        <taxon>Pseudomonadati</taxon>
        <taxon>Pseudomonadota</taxon>
        <taxon>Gammaproteobacteria</taxon>
        <taxon>Chromatiales</taxon>
        <taxon>Sedimenticolaceae</taxon>
        <taxon>Sedimenticola</taxon>
    </lineage>
</organism>
<protein>
    <recommendedName>
        <fullName evidence="3">DUF945 domain-containing protein</fullName>
    </recommendedName>
</protein>
<sequence length="465" mass="50233">MKKFAALFVLLVALLLALPGYIGYQAEGRYKGLLEQSAQGELRLTGHSYRRGWFDSEAQTEFTIDLPPGPDGLDEAPQTLRLTVNSRIVHGPLLPSGGLGLAEIDSSLLLDDEPLFPADYPALIRTILEWNGAGSGQIDLPATVVEATARRPRIDFAGLHGRTRFAAGLDRVEVELEMAGIEARGDADAIFGMGPLRLVSESQRDPSGLMLGTAHVEFDSFTMNDGSETPVLVLRGGSADVENRAVGERVNGRLTYRLDSLEAGGDQFGPAELVLTVENLSARALVELQQALEEVKGLPREQQPMAMMGTLMGIAPALLEADPGFAIERFNLRGPDGEIDGRFRMQSVGLRWSEIGDTRTVLEKIDAEAALRMPESYFRELFAQQAQARLTQELLLRGQAGEESEAPSEEQLQALAQAAAGAQIDSLLSQEVLVRDGETLVTAATLSSGLLSVNGKVIPLPFFEK</sequence>
<dbReference type="EMBL" id="PQCO01000211">
    <property type="protein sequence ID" value="PUE00923.1"/>
    <property type="molecule type" value="Genomic_DNA"/>
</dbReference>
<comment type="caution">
    <text evidence="1">The sequence shown here is derived from an EMBL/GenBank/DDBJ whole genome shotgun (WGS) entry which is preliminary data.</text>
</comment>
<evidence type="ECO:0008006" key="3">
    <source>
        <dbReference type="Google" id="ProtNLM"/>
    </source>
</evidence>
<gene>
    <name evidence="1" type="ORF">C3L24_08755</name>
</gene>
<dbReference type="Pfam" id="PF06097">
    <property type="entry name" value="DUF945"/>
    <property type="match status" value="1"/>
</dbReference>
<name>A0A6N4DSF5_9GAMM</name>
<evidence type="ECO:0000313" key="2">
    <source>
        <dbReference type="Proteomes" id="UP000250928"/>
    </source>
</evidence>
<proteinExistence type="predicted"/>
<reference evidence="1 2" key="1">
    <citation type="submission" date="2018-01" db="EMBL/GenBank/DDBJ databases">
        <title>Novel co-symbiosis in the lucinid bivalve Phacoides pectinatus.</title>
        <authorList>
            <person name="Lim S.J."/>
            <person name="Davis B.G."/>
            <person name="Gill D.E."/>
            <person name="Engel A.S."/>
            <person name="Anderson L.C."/>
            <person name="Campbell B.J."/>
        </authorList>
    </citation>
    <scope>NUCLEOTIDE SEQUENCE [LARGE SCALE GENOMIC DNA]</scope>
    <source>
        <strain evidence="1">N3_P5</strain>
    </source>
</reference>
<dbReference type="AlphaFoldDB" id="A0A6N4DSF5"/>
<accession>A0A6N4DSF5</accession>
<evidence type="ECO:0000313" key="1">
    <source>
        <dbReference type="EMBL" id="PUE00923.1"/>
    </source>
</evidence>
<dbReference type="Proteomes" id="UP000250928">
    <property type="component" value="Unassembled WGS sequence"/>
</dbReference>